<gene>
    <name evidence="2" type="ORF">FCL40_17835</name>
</gene>
<feature type="signal peptide" evidence="1">
    <location>
        <begin position="1"/>
        <end position="21"/>
    </location>
</feature>
<organism evidence="2 3">
    <name type="scientific">Ferrimonas sediminicola</name>
    <dbReference type="NCBI Taxonomy" id="2569538"/>
    <lineage>
        <taxon>Bacteria</taxon>
        <taxon>Pseudomonadati</taxon>
        <taxon>Pseudomonadota</taxon>
        <taxon>Gammaproteobacteria</taxon>
        <taxon>Alteromonadales</taxon>
        <taxon>Ferrimonadaceae</taxon>
        <taxon>Ferrimonas</taxon>
    </lineage>
</organism>
<evidence type="ECO:0000256" key="1">
    <source>
        <dbReference type="SAM" id="SignalP"/>
    </source>
</evidence>
<reference evidence="2 3" key="1">
    <citation type="submission" date="2019-04" db="EMBL/GenBank/DDBJ databases">
        <authorList>
            <person name="Hwang J.C."/>
        </authorList>
    </citation>
    <scope>NUCLEOTIDE SEQUENCE [LARGE SCALE GENOMIC DNA]</scope>
    <source>
        <strain evidence="2 3">IMCC35001</strain>
    </source>
</reference>
<sequence>MKQLLAVALAIGATGSFSVLAATPFISLQDDYLNQRIEQLVVMADMPVAKKPYNVKQVRNYVESIKLKAPGLYFEIDRGLKKYERQSWTINRAEVSVAAASEPDRTQIMPNARGESVGSSYRVSGSASYQPMEYAVFSVGGLAYDGDSDDLLPIDSYMALGWDSFQVDIGFREQWLSPFSDSAMMLSTNARPSFRVGISNPIAFEGLWNLHYEVAFTRLEEYKNIAYGEDIESGRPAILTTHLSVEPVKGWTISANRVMQFGGGSREVSFGSIWDAFWDPVSNDNTGSDGFDDCQSDDLTLCEFGNQLASVTSRINFEGDTPFSIYGEYAGEDTASHSNFRLGNLAVSGGIFVPFLPDYLLGRDWSFTYEFTQWQDAWYVHHIYQDGLTNDGVGMGHWLANDREPQNGVPGTAHTVKLGWQRGAGERYDLIFRQIQNDSNRSGSDYTTGRELDLRYYGSWRGQQWGYRLYGGQTVFDDSFARVEVNFKW</sequence>
<dbReference type="RefSeq" id="WP_136854626.1">
    <property type="nucleotide sequence ID" value="NZ_SWCI01000021.1"/>
</dbReference>
<evidence type="ECO:0000313" key="2">
    <source>
        <dbReference type="EMBL" id="TKB46456.1"/>
    </source>
</evidence>
<feature type="chain" id="PRO_5020305032" evidence="1">
    <location>
        <begin position="22"/>
        <end position="489"/>
    </location>
</feature>
<protein>
    <submittedName>
        <fullName evidence="2">Capsule assembly Wzi family protein</fullName>
    </submittedName>
</protein>
<evidence type="ECO:0000313" key="3">
    <source>
        <dbReference type="Proteomes" id="UP000305674"/>
    </source>
</evidence>
<keyword evidence="3" id="KW-1185">Reference proteome</keyword>
<dbReference type="Gene3D" id="2.40.160.130">
    <property type="entry name" value="Capsule assembly protein Wzi"/>
    <property type="match status" value="1"/>
</dbReference>
<comment type="caution">
    <text evidence="2">The sequence shown here is derived from an EMBL/GenBank/DDBJ whole genome shotgun (WGS) entry which is preliminary data.</text>
</comment>
<accession>A0A4U1B793</accession>
<dbReference type="OrthoDB" id="6376030at2"/>
<dbReference type="AlphaFoldDB" id="A0A4U1B793"/>
<proteinExistence type="predicted"/>
<dbReference type="InterPro" id="IPR038636">
    <property type="entry name" value="Wzi_sf"/>
</dbReference>
<name>A0A4U1B793_9GAMM</name>
<dbReference type="InterPro" id="IPR026950">
    <property type="entry name" value="Caps_assemb_Wzi"/>
</dbReference>
<keyword evidence="1" id="KW-0732">Signal</keyword>
<dbReference type="Proteomes" id="UP000305674">
    <property type="component" value="Unassembled WGS sequence"/>
</dbReference>
<dbReference type="EMBL" id="SWCI01000021">
    <property type="protein sequence ID" value="TKB46456.1"/>
    <property type="molecule type" value="Genomic_DNA"/>
</dbReference>
<dbReference type="Pfam" id="PF14052">
    <property type="entry name" value="Caps_assemb_Wzi"/>
    <property type="match status" value="1"/>
</dbReference>